<evidence type="ECO:0000256" key="5">
    <source>
        <dbReference type="ARBA" id="ARBA00022801"/>
    </source>
</evidence>
<dbReference type="InterPro" id="IPR041373">
    <property type="entry name" value="RT_RNaseH"/>
</dbReference>
<evidence type="ECO:0000256" key="1">
    <source>
        <dbReference type="ARBA" id="ARBA00022679"/>
    </source>
</evidence>
<dbReference type="InterPro" id="IPR012337">
    <property type="entry name" value="RNaseH-like_sf"/>
</dbReference>
<dbReference type="PANTHER" id="PTHR37984:SF5">
    <property type="entry name" value="PROTEIN NYNRIN-LIKE"/>
    <property type="match status" value="1"/>
</dbReference>
<dbReference type="Gene3D" id="3.10.10.10">
    <property type="entry name" value="HIV Type 1 Reverse Transcriptase, subunit A, domain 1"/>
    <property type="match status" value="1"/>
</dbReference>
<evidence type="ECO:0000313" key="8">
    <source>
        <dbReference type="EMBL" id="KYP74405.1"/>
    </source>
</evidence>
<dbReference type="Gene3D" id="3.30.420.10">
    <property type="entry name" value="Ribonuclease H-like superfamily/Ribonuclease H"/>
    <property type="match status" value="1"/>
</dbReference>
<dbReference type="InterPro" id="IPR036397">
    <property type="entry name" value="RNaseH_sf"/>
</dbReference>
<dbReference type="PANTHER" id="PTHR37984">
    <property type="entry name" value="PROTEIN CBG26694"/>
    <property type="match status" value="1"/>
</dbReference>
<dbReference type="InterPro" id="IPR043502">
    <property type="entry name" value="DNA/RNA_pol_sf"/>
</dbReference>
<dbReference type="CDD" id="cd01647">
    <property type="entry name" value="RT_LTR"/>
    <property type="match status" value="1"/>
</dbReference>
<feature type="domain" description="Integrase catalytic" evidence="7">
    <location>
        <begin position="432"/>
        <end position="599"/>
    </location>
</feature>
<dbReference type="GO" id="GO:0016787">
    <property type="term" value="F:hydrolase activity"/>
    <property type="evidence" value="ECO:0007669"/>
    <property type="project" value="UniProtKB-KW"/>
</dbReference>
<reference evidence="8 9" key="1">
    <citation type="journal article" date="2012" name="Nat. Biotechnol.">
        <title>Draft genome sequence of pigeonpea (Cajanus cajan), an orphan legume crop of resource-poor farmers.</title>
        <authorList>
            <person name="Varshney R.K."/>
            <person name="Chen W."/>
            <person name="Li Y."/>
            <person name="Bharti A.K."/>
            <person name="Saxena R.K."/>
            <person name="Schlueter J.A."/>
            <person name="Donoghue M.T."/>
            <person name="Azam S."/>
            <person name="Fan G."/>
            <person name="Whaley A.M."/>
            <person name="Farmer A.D."/>
            <person name="Sheridan J."/>
            <person name="Iwata A."/>
            <person name="Tuteja R."/>
            <person name="Penmetsa R.V."/>
            <person name="Wu W."/>
            <person name="Upadhyaya H.D."/>
            <person name="Yang S.P."/>
            <person name="Shah T."/>
            <person name="Saxena K.B."/>
            <person name="Michael T."/>
            <person name="McCombie W.R."/>
            <person name="Yang B."/>
            <person name="Zhang G."/>
            <person name="Yang H."/>
            <person name="Wang J."/>
            <person name="Spillane C."/>
            <person name="Cook D.R."/>
            <person name="May G.D."/>
            <person name="Xu X."/>
            <person name="Jackson S.A."/>
        </authorList>
    </citation>
    <scope>NUCLEOTIDE SEQUENCE [LARGE SCALE GENOMIC DNA]</scope>
    <source>
        <strain evidence="9">cv. Asha</strain>
    </source>
</reference>
<sequence length="743" mass="85169">FLDGYSGYNQIAVDPKDQEKTAFTCPFGVFAYRKMPFGLCNAPATFQRCMLAIFSDLVEKCIEIFMDDFSVFGASFDTCLENLNIVLRRCIETNLVLNWEKCHFMVTEGIVLGHKISGKGIEVDPAKVEVISKLPPPANVKGIRSFLGHAGFYRRFIQDFSKIAKPLSNLLVKDVNDYAVGAVLGQRKNKIFHVIHYASKVLNEAQMNYATTEKELLAIVYALEKFRSYLIGSKITVFTDHAAIKYLLTKSDSKPRLIRWILLLQEFDLEIKDKKGCENHIADHLSRLENEEVTILESAIHEEFPDEKLFSVQERPWFADMANFKAAGVIPEDLNWQQRKKFFKDSTYYVWDDPYLFKIGADGLLRRCVSGVEIRDILWHCHNSPYGGHYNGDRTAAKILQSGFYWPTLFKDSHEHCKNCDKCQRTGGISKRHELPLQNILEVEVFDCWGIDFVGPLPSSYSNEYILVAVDYVSKWVEAVATQKVDARTVIKFLKKNIFTRFGTPRVLISDGGSHFCNTQLKKVLEHYGVRHKVATPYHPQTNGQAEVSNRELKRILEKTVASSRKDWALKLDDTLWAYRTAYKTPIGLSPFQLVYGKACHLPVELEHKAYWALKALNFDLKAAGEKRKLQLHELEETRLQAYESSRIYKSKVKSYHDRKIVQRDFQPGQQVLLFNSRLRLFPGKLKSKWSGPFVIKSVKPYGAVELEEPNSGRSWMVNGQRVKPYLGGEVEKLTTVTHLNDP</sequence>
<dbReference type="PROSITE" id="PS50994">
    <property type="entry name" value="INTEGRASE"/>
    <property type="match status" value="1"/>
</dbReference>
<gene>
    <name evidence="8" type="ORF">KK1_007083</name>
</gene>
<evidence type="ECO:0000256" key="3">
    <source>
        <dbReference type="ARBA" id="ARBA00022722"/>
    </source>
</evidence>
<protein>
    <submittedName>
        <fullName evidence="8">Transposon Ty3-I Gag-Pol polyprotein</fullName>
    </submittedName>
</protein>
<keyword evidence="3" id="KW-0540">Nuclease</keyword>
<dbReference type="Gene3D" id="3.30.70.270">
    <property type="match status" value="2"/>
</dbReference>
<dbReference type="GO" id="GO:0004519">
    <property type="term" value="F:endonuclease activity"/>
    <property type="evidence" value="ECO:0007669"/>
    <property type="project" value="UniProtKB-KW"/>
</dbReference>
<evidence type="ECO:0000256" key="6">
    <source>
        <dbReference type="ARBA" id="ARBA00022918"/>
    </source>
</evidence>
<dbReference type="CDD" id="cd09274">
    <property type="entry name" value="RNase_HI_RT_Ty3"/>
    <property type="match status" value="1"/>
</dbReference>
<dbReference type="OMA" id="THAPIMI"/>
<dbReference type="InterPro" id="IPR041588">
    <property type="entry name" value="Integrase_H2C2"/>
</dbReference>
<dbReference type="InterPro" id="IPR001584">
    <property type="entry name" value="Integrase_cat-core"/>
</dbReference>
<dbReference type="InterPro" id="IPR043128">
    <property type="entry name" value="Rev_trsase/Diguanyl_cyclase"/>
</dbReference>
<dbReference type="GO" id="GO:0003964">
    <property type="term" value="F:RNA-directed DNA polymerase activity"/>
    <property type="evidence" value="ECO:0007669"/>
    <property type="project" value="UniProtKB-KW"/>
</dbReference>
<keyword evidence="5" id="KW-0378">Hydrolase</keyword>
<dbReference type="Pfam" id="PF00078">
    <property type="entry name" value="RVT_1"/>
    <property type="match status" value="1"/>
</dbReference>
<accession>A0A151U533</accession>
<organism evidence="8 9">
    <name type="scientific">Cajanus cajan</name>
    <name type="common">Pigeon pea</name>
    <name type="synonym">Cajanus indicus</name>
    <dbReference type="NCBI Taxonomy" id="3821"/>
    <lineage>
        <taxon>Eukaryota</taxon>
        <taxon>Viridiplantae</taxon>
        <taxon>Streptophyta</taxon>
        <taxon>Embryophyta</taxon>
        <taxon>Tracheophyta</taxon>
        <taxon>Spermatophyta</taxon>
        <taxon>Magnoliopsida</taxon>
        <taxon>eudicotyledons</taxon>
        <taxon>Gunneridae</taxon>
        <taxon>Pentapetalae</taxon>
        <taxon>rosids</taxon>
        <taxon>fabids</taxon>
        <taxon>Fabales</taxon>
        <taxon>Fabaceae</taxon>
        <taxon>Papilionoideae</taxon>
        <taxon>50 kb inversion clade</taxon>
        <taxon>NPAAA clade</taxon>
        <taxon>indigoferoid/millettioid clade</taxon>
        <taxon>Phaseoleae</taxon>
        <taxon>Cajanus</taxon>
    </lineage>
</organism>
<dbReference type="Gramene" id="C.cajan_06888.t">
    <property type="protein sequence ID" value="C.cajan_06888.t"/>
    <property type="gene ID" value="C.cajan_06888"/>
</dbReference>
<dbReference type="Gene3D" id="1.10.340.70">
    <property type="match status" value="1"/>
</dbReference>
<dbReference type="GO" id="GO:0003676">
    <property type="term" value="F:nucleic acid binding"/>
    <property type="evidence" value="ECO:0007669"/>
    <property type="project" value="InterPro"/>
</dbReference>
<keyword evidence="6" id="KW-0695">RNA-directed DNA polymerase</keyword>
<dbReference type="GO" id="GO:0015074">
    <property type="term" value="P:DNA integration"/>
    <property type="evidence" value="ECO:0007669"/>
    <property type="project" value="InterPro"/>
</dbReference>
<proteinExistence type="predicted"/>
<evidence type="ECO:0000256" key="2">
    <source>
        <dbReference type="ARBA" id="ARBA00022695"/>
    </source>
</evidence>
<name>A0A151U533_CAJCA</name>
<keyword evidence="9" id="KW-1185">Reference proteome</keyword>
<dbReference type="InterPro" id="IPR050951">
    <property type="entry name" value="Retrovirus_Pol_polyprotein"/>
</dbReference>
<dbReference type="FunFam" id="3.10.20.370:FF:000001">
    <property type="entry name" value="Retrovirus-related Pol polyprotein from transposon 17.6-like protein"/>
    <property type="match status" value="1"/>
</dbReference>
<dbReference type="Proteomes" id="UP000075243">
    <property type="component" value="Chromosome 2"/>
</dbReference>
<keyword evidence="1" id="KW-0808">Transferase</keyword>
<dbReference type="SUPFAM" id="SSF53098">
    <property type="entry name" value="Ribonuclease H-like"/>
    <property type="match status" value="1"/>
</dbReference>
<dbReference type="SUPFAM" id="SSF56672">
    <property type="entry name" value="DNA/RNA polymerases"/>
    <property type="match status" value="1"/>
</dbReference>
<evidence type="ECO:0000256" key="4">
    <source>
        <dbReference type="ARBA" id="ARBA00022759"/>
    </source>
</evidence>
<keyword evidence="4" id="KW-0255">Endonuclease</keyword>
<keyword evidence="2" id="KW-0548">Nucleotidyltransferase</keyword>
<dbReference type="InterPro" id="IPR000477">
    <property type="entry name" value="RT_dom"/>
</dbReference>
<dbReference type="Pfam" id="PF00665">
    <property type="entry name" value="rve"/>
    <property type="match status" value="1"/>
</dbReference>
<dbReference type="Pfam" id="PF17917">
    <property type="entry name" value="RT_RNaseH"/>
    <property type="match status" value="1"/>
</dbReference>
<dbReference type="AlphaFoldDB" id="A0A151U533"/>
<evidence type="ECO:0000259" key="7">
    <source>
        <dbReference type="PROSITE" id="PS50994"/>
    </source>
</evidence>
<feature type="non-terminal residue" evidence="8">
    <location>
        <position position="1"/>
    </location>
</feature>
<dbReference type="Pfam" id="PF17921">
    <property type="entry name" value="Integrase_H2C2"/>
    <property type="match status" value="1"/>
</dbReference>
<dbReference type="EMBL" id="CM003604">
    <property type="protein sequence ID" value="KYP74405.1"/>
    <property type="molecule type" value="Genomic_DNA"/>
</dbReference>
<evidence type="ECO:0000313" key="9">
    <source>
        <dbReference type="Proteomes" id="UP000075243"/>
    </source>
</evidence>